<keyword evidence="1" id="KW-0175">Coiled coil</keyword>
<keyword evidence="3" id="KW-1185">Reference proteome</keyword>
<evidence type="ECO:0000313" key="2">
    <source>
        <dbReference type="EMBL" id="ORY45485.1"/>
    </source>
</evidence>
<feature type="non-terminal residue" evidence="2">
    <location>
        <position position="284"/>
    </location>
</feature>
<organism evidence="2 3">
    <name type="scientific">Rhizoclosmatium globosum</name>
    <dbReference type="NCBI Taxonomy" id="329046"/>
    <lineage>
        <taxon>Eukaryota</taxon>
        <taxon>Fungi</taxon>
        <taxon>Fungi incertae sedis</taxon>
        <taxon>Chytridiomycota</taxon>
        <taxon>Chytridiomycota incertae sedis</taxon>
        <taxon>Chytridiomycetes</taxon>
        <taxon>Chytridiales</taxon>
        <taxon>Chytriomycetaceae</taxon>
        <taxon>Rhizoclosmatium</taxon>
    </lineage>
</organism>
<evidence type="ECO:0000256" key="1">
    <source>
        <dbReference type="SAM" id="Coils"/>
    </source>
</evidence>
<proteinExistence type="predicted"/>
<comment type="caution">
    <text evidence="2">The sequence shown here is derived from an EMBL/GenBank/DDBJ whole genome shotgun (WGS) entry which is preliminary data.</text>
</comment>
<sequence length="284" mass="31125">MSELTSSLGHLGLTVSESQVEWLLRGFCGGEAEAFLWWLGGGAFSGSRRELEGFEVLGEGEADAVRELREAKKWDALAQAASLSSSMADPNDVESISDIEAEINDLELQLNQLNEYLAVLDKQESSLLETKNWINEESLAAIESDSSVSDSLLKQSSVLENVSLKLDVSMSQVCDKVGQLVQSLDSFTESPSFLFQCRDDLDAFLKAEERLGEEILHSYESLQAPTSNSDRDALEYELARLTELHALTSKEHCNTLLASTFSTTKLTTLQSLSTPLPSPPPKPT</sequence>
<feature type="coiled-coil region" evidence="1">
    <location>
        <begin position="96"/>
        <end position="123"/>
    </location>
</feature>
<reference evidence="2 3" key="1">
    <citation type="submission" date="2016-07" db="EMBL/GenBank/DDBJ databases">
        <title>Pervasive Adenine N6-methylation of Active Genes in Fungi.</title>
        <authorList>
            <consortium name="DOE Joint Genome Institute"/>
            <person name="Mondo S.J."/>
            <person name="Dannebaum R.O."/>
            <person name="Kuo R.C."/>
            <person name="Labutti K."/>
            <person name="Haridas S."/>
            <person name="Kuo A."/>
            <person name="Salamov A."/>
            <person name="Ahrendt S.R."/>
            <person name="Lipzen A."/>
            <person name="Sullivan W."/>
            <person name="Andreopoulos W.B."/>
            <person name="Clum A."/>
            <person name="Lindquist E."/>
            <person name="Daum C."/>
            <person name="Ramamoorthy G.K."/>
            <person name="Gryganskyi A."/>
            <person name="Culley D."/>
            <person name="Magnuson J.K."/>
            <person name="James T.Y."/>
            <person name="O'Malley M.A."/>
            <person name="Stajich J.E."/>
            <person name="Spatafora J.W."/>
            <person name="Visel A."/>
            <person name="Grigoriev I.V."/>
        </authorList>
    </citation>
    <scope>NUCLEOTIDE SEQUENCE [LARGE SCALE GENOMIC DNA]</scope>
    <source>
        <strain evidence="2 3">JEL800</strain>
    </source>
</reference>
<dbReference type="Proteomes" id="UP000193642">
    <property type="component" value="Unassembled WGS sequence"/>
</dbReference>
<dbReference type="AlphaFoldDB" id="A0A1Y2CGN8"/>
<dbReference type="EMBL" id="MCGO01000019">
    <property type="protein sequence ID" value="ORY45485.1"/>
    <property type="molecule type" value="Genomic_DNA"/>
</dbReference>
<dbReference type="OrthoDB" id="10343427at2759"/>
<evidence type="ECO:0000313" key="3">
    <source>
        <dbReference type="Proteomes" id="UP000193642"/>
    </source>
</evidence>
<accession>A0A1Y2CGN8</accession>
<gene>
    <name evidence="2" type="ORF">BCR33DRAFT_716171</name>
</gene>
<protein>
    <recommendedName>
        <fullName evidence="4">HAUS augmin-like complex subunit 3 N-terminal domain-containing protein</fullName>
    </recommendedName>
</protein>
<evidence type="ECO:0008006" key="4">
    <source>
        <dbReference type="Google" id="ProtNLM"/>
    </source>
</evidence>
<name>A0A1Y2CGN8_9FUNG</name>